<dbReference type="EMBL" id="JAOCZP010000007">
    <property type="protein sequence ID" value="MCT7377435.1"/>
    <property type="molecule type" value="Genomic_DNA"/>
</dbReference>
<evidence type="ECO:0000313" key="1">
    <source>
        <dbReference type="EMBL" id="MCT7377435.1"/>
    </source>
</evidence>
<reference evidence="1 2" key="1">
    <citation type="submission" date="2022-09" db="EMBL/GenBank/DDBJ databases">
        <title>Chelativorans salina sp. nov., a novel slightly halophilic bacterium isolated from a saline lake sediment enrichment.</title>
        <authorList>
            <person name="Gao L."/>
            <person name="Fang B.-Z."/>
            <person name="Li W.-J."/>
        </authorList>
    </citation>
    <scope>NUCLEOTIDE SEQUENCE [LARGE SCALE GENOMIC DNA]</scope>
    <source>
        <strain evidence="1 2">EGI FJ00035</strain>
    </source>
</reference>
<accession>A0ABT2LSD9</accession>
<dbReference type="Proteomes" id="UP001320831">
    <property type="component" value="Unassembled WGS sequence"/>
</dbReference>
<protein>
    <submittedName>
        <fullName evidence="1">Uncharacterized protein</fullName>
    </submittedName>
</protein>
<keyword evidence="2" id="KW-1185">Reference proteome</keyword>
<sequence length="41" mass="4874">MRHLVEESGLPAAPMAMPEQTLVRQRRSLFLRPLMHWFALR</sequence>
<evidence type="ECO:0000313" key="2">
    <source>
        <dbReference type="Proteomes" id="UP001320831"/>
    </source>
</evidence>
<comment type="caution">
    <text evidence="1">The sequence shown here is derived from an EMBL/GenBank/DDBJ whole genome shotgun (WGS) entry which is preliminary data.</text>
</comment>
<dbReference type="RefSeq" id="WP_260905940.1">
    <property type="nucleotide sequence ID" value="NZ_JAOCZP010000007.1"/>
</dbReference>
<name>A0ABT2LSD9_9HYPH</name>
<proteinExistence type="predicted"/>
<organism evidence="1 2">
    <name type="scientific">Chelativorans salis</name>
    <dbReference type="NCBI Taxonomy" id="2978478"/>
    <lineage>
        <taxon>Bacteria</taxon>
        <taxon>Pseudomonadati</taxon>
        <taxon>Pseudomonadota</taxon>
        <taxon>Alphaproteobacteria</taxon>
        <taxon>Hyphomicrobiales</taxon>
        <taxon>Phyllobacteriaceae</taxon>
        <taxon>Chelativorans</taxon>
    </lineage>
</organism>
<gene>
    <name evidence="1" type="ORF">N5A92_20670</name>
</gene>